<evidence type="ECO:0000256" key="4">
    <source>
        <dbReference type="PIRSR" id="PIRSR006487-1"/>
    </source>
</evidence>
<sequence length="321" mass="34394">MSNAADVKQTKFYHYHVEAGGKMVPFAGYLMPLQYTGGIMQEHLHTREKAGLFDVSHMGQLVIEGKGAAAALERLVPVDLGALAIGQQSYATFTSELGGILDDLIITRWADNCFFLVVNASCKEQDIKHLREHLDNLDITYLSGQSLVALQGPKAKIIIGELAPAANELLFMNGCRTSIGGIDCYVTRSGYTGEDGFEISVADENATALADQLLAYDDVQWVGLGARDSLRLEAGLCLYGHDMDRGKSPVEAGLSWSISQSRREGGSKSGGFLGSDQILKHLADGVSTKRVGFVIDGRAPVREGAEIVDDQGNVVGVITSG</sequence>
<evidence type="ECO:0000313" key="7">
    <source>
        <dbReference type="Proteomes" id="UP000051213"/>
    </source>
</evidence>
<dbReference type="InterPro" id="IPR028896">
    <property type="entry name" value="GcvT/YgfZ/DmdA"/>
</dbReference>
<proteinExistence type="inferred from homology"/>
<feature type="domain" description="GCVT N-terminal" evidence="5">
    <location>
        <begin position="12"/>
        <end position="259"/>
    </location>
</feature>
<evidence type="ECO:0000259" key="5">
    <source>
        <dbReference type="Pfam" id="PF01571"/>
    </source>
</evidence>
<keyword evidence="3 6" id="KW-0808">Transferase</keyword>
<feature type="non-terminal residue" evidence="6">
    <location>
        <position position="321"/>
    </location>
</feature>
<accession>A0A0R2U036</accession>
<dbReference type="Gene3D" id="3.30.70.1400">
    <property type="entry name" value="Aminomethyltransferase beta-barrel domains"/>
    <property type="match status" value="1"/>
</dbReference>
<dbReference type="Gene3D" id="3.30.1360.120">
    <property type="entry name" value="Probable tRNA modification gtpase trme, domain 1"/>
    <property type="match status" value="1"/>
</dbReference>
<keyword evidence="2" id="KW-0032">Aminotransferase</keyword>
<dbReference type="SUPFAM" id="SSF103025">
    <property type="entry name" value="Folate-binding domain"/>
    <property type="match status" value="1"/>
</dbReference>
<dbReference type="EC" id="2.1.2.10" evidence="6"/>
<evidence type="ECO:0000256" key="2">
    <source>
        <dbReference type="ARBA" id="ARBA00022576"/>
    </source>
</evidence>
<dbReference type="Proteomes" id="UP000051213">
    <property type="component" value="Unassembled WGS sequence"/>
</dbReference>
<dbReference type="Gene3D" id="4.10.1250.10">
    <property type="entry name" value="Aminomethyltransferase fragment"/>
    <property type="match status" value="1"/>
</dbReference>
<dbReference type="Gene3D" id="2.40.30.110">
    <property type="entry name" value="Aminomethyltransferase beta-barrel domains"/>
    <property type="match status" value="1"/>
</dbReference>
<protein>
    <submittedName>
        <fullName evidence="6">Glycine cleavage system protein T</fullName>
        <ecNumber evidence="6">2.1.2.10</ecNumber>
    </submittedName>
</protein>
<evidence type="ECO:0000256" key="3">
    <source>
        <dbReference type="ARBA" id="ARBA00022679"/>
    </source>
</evidence>
<dbReference type="EMBL" id="LICA01000647">
    <property type="protein sequence ID" value="KRO90906.1"/>
    <property type="molecule type" value="Genomic_DNA"/>
</dbReference>
<dbReference type="InterPro" id="IPR029043">
    <property type="entry name" value="GcvT/YgfZ_C"/>
</dbReference>
<comment type="similarity">
    <text evidence="1">Belongs to the GcvT family.</text>
</comment>
<evidence type="ECO:0000256" key="1">
    <source>
        <dbReference type="ARBA" id="ARBA00008609"/>
    </source>
</evidence>
<name>A0A0R2U036_9GAMM</name>
<dbReference type="Pfam" id="PF01571">
    <property type="entry name" value="GCV_T"/>
    <property type="match status" value="1"/>
</dbReference>
<dbReference type="AlphaFoldDB" id="A0A0R2U036"/>
<dbReference type="GO" id="GO:0005960">
    <property type="term" value="C:glycine cleavage complex"/>
    <property type="evidence" value="ECO:0007669"/>
    <property type="project" value="InterPro"/>
</dbReference>
<dbReference type="GO" id="GO:0008483">
    <property type="term" value="F:transaminase activity"/>
    <property type="evidence" value="ECO:0007669"/>
    <property type="project" value="UniProtKB-KW"/>
</dbReference>
<dbReference type="SUPFAM" id="SSF101790">
    <property type="entry name" value="Aminomethyltransferase beta-barrel domain"/>
    <property type="match status" value="1"/>
</dbReference>
<reference evidence="6 7" key="1">
    <citation type="submission" date="2015-10" db="EMBL/GenBank/DDBJ databases">
        <title>Metagenome-Assembled Genomes uncover a global brackish microbiome.</title>
        <authorList>
            <person name="Hugerth L.W."/>
            <person name="Larsson J."/>
            <person name="Alneberg J."/>
            <person name="Lindh M.V."/>
            <person name="Legrand C."/>
            <person name="Pinhassi J."/>
            <person name="Andersson A.F."/>
        </authorList>
    </citation>
    <scope>NUCLEOTIDE SEQUENCE [LARGE SCALE GENOMIC DNA]</scope>
    <source>
        <strain evidence="6">BACL26 MAG-121220-bin70</strain>
    </source>
</reference>
<gene>
    <name evidence="6" type="primary">gcvT</name>
    <name evidence="6" type="ORF">ABS24_08050</name>
</gene>
<dbReference type="GO" id="GO:0006546">
    <property type="term" value="P:glycine catabolic process"/>
    <property type="evidence" value="ECO:0007669"/>
    <property type="project" value="InterPro"/>
</dbReference>
<dbReference type="GO" id="GO:0004047">
    <property type="term" value="F:aminomethyltransferase activity"/>
    <property type="evidence" value="ECO:0007669"/>
    <property type="project" value="UniProtKB-EC"/>
</dbReference>
<dbReference type="NCBIfam" id="TIGR00528">
    <property type="entry name" value="gcvT"/>
    <property type="match status" value="1"/>
</dbReference>
<dbReference type="PANTHER" id="PTHR43757">
    <property type="entry name" value="AMINOMETHYLTRANSFERASE"/>
    <property type="match status" value="1"/>
</dbReference>
<dbReference type="InterPro" id="IPR006222">
    <property type="entry name" value="GCVT_N"/>
</dbReference>
<feature type="binding site" evidence="4">
    <location>
        <position position="198"/>
    </location>
    <ligand>
        <name>substrate</name>
    </ligand>
</feature>
<evidence type="ECO:0000313" key="6">
    <source>
        <dbReference type="EMBL" id="KRO90906.1"/>
    </source>
</evidence>
<dbReference type="FunFam" id="3.30.70.1400:FF:000001">
    <property type="entry name" value="Aminomethyltransferase"/>
    <property type="match status" value="1"/>
</dbReference>
<dbReference type="PIRSF" id="PIRSF006487">
    <property type="entry name" value="GcvT"/>
    <property type="match status" value="1"/>
</dbReference>
<dbReference type="PANTHER" id="PTHR43757:SF2">
    <property type="entry name" value="AMINOMETHYLTRANSFERASE, MITOCHONDRIAL"/>
    <property type="match status" value="1"/>
</dbReference>
<organism evidence="6 7">
    <name type="scientific">SAR92 bacterium BACL26 MAG-121220-bin70</name>
    <dbReference type="NCBI Taxonomy" id="1655626"/>
    <lineage>
        <taxon>Bacteria</taxon>
        <taxon>Pseudomonadati</taxon>
        <taxon>Pseudomonadota</taxon>
        <taxon>Gammaproteobacteria</taxon>
        <taxon>Cellvibrionales</taxon>
        <taxon>Porticoccaceae</taxon>
        <taxon>SAR92 clade</taxon>
    </lineage>
</organism>
<dbReference type="InterPro" id="IPR006223">
    <property type="entry name" value="GcvT"/>
</dbReference>
<comment type="caution">
    <text evidence="6">The sequence shown here is derived from an EMBL/GenBank/DDBJ whole genome shotgun (WGS) entry which is preliminary data.</text>
</comment>
<dbReference type="InterPro" id="IPR027266">
    <property type="entry name" value="TrmE/GcvT-like"/>
</dbReference>